<dbReference type="GO" id="GO:0017057">
    <property type="term" value="F:6-phosphogluconolactonase activity"/>
    <property type="evidence" value="ECO:0007669"/>
    <property type="project" value="TreeGrafter"/>
</dbReference>
<dbReference type="InterPro" id="IPR011048">
    <property type="entry name" value="Haem_d1_sf"/>
</dbReference>
<comment type="similarity">
    <text evidence="1">Belongs to the cycloisomerase 2 family.</text>
</comment>
<protein>
    <recommendedName>
        <fullName evidence="5">6-phosphogluconolactonase</fullName>
    </recommendedName>
</protein>
<evidence type="ECO:0000256" key="1">
    <source>
        <dbReference type="ARBA" id="ARBA00005564"/>
    </source>
</evidence>
<gene>
    <name evidence="3" type="ORF">FCC1311_111312</name>
</gene>
<name>A0A2R5GYL5_9STRA</name>
<organism evidence="3 4">
    <name type="scientific">Hondaea fermentalgiana</name>
    <dbReference type="NCBI Taxonomy" id="2315210"/>
    <lineage>
        <taxon>Eukaryota</taxon>
        <taxon>Sar</taxon>
        <taxon>Stramenopiles</taxon>
        <taxon>Bigyra</taxon>
        <taxon>Labyrinthulomycetes</taxon>
        <taxon>Thraustochytrida</taxon>
        <taxon>Thraustochytriidae</taxon>
        <taxon>Hondaea</taxon>
    </lineage>
</organism>
<feature type="region of interest" description="Disordered" evidence="2">
    <location>
        <begin position="1"/>
        <end position="31"/>
    </location>
</feature>
<dbReference type="SUPFAM" id="SSF51004">
    <property type="entry name" value="C-terminal (heme d1) domain of cytochrome cd1-nitrite reductase"/>
    <property type="match status" value="1"/>
</dbReference>
<sequence length="450" mass="50041">MPQQVAASWDALAKKDLQRQRSGEGEKNSDPLVIVSSYNDFADLAHGPRGRQAEHTLRSYRLDVRDGSLTLLSVAKADTNPAFTRMHPYRNVMYSCTERLSENGRVVSYALDNDTGAMTKLGDKDAQGSSTCYLTIDKAARFMLIVNYWSSHVVSMPINQTTFALEDATCVYHPTGMASVSLAHMEKRVNHSQNDELARKERQKDPHTHAVVLDPFHGVIAYVPDLGSDTIHALHFDRNSGKLTWLEDICVGIKGESHGPRYIEFHPSLPVCYVINEIGSEIAVFGVDRAEINRIASLQDGAEAAATQSQSRSSLYPLQRISTIPTAFPKDLNTCGRIAVHPSGRYVVVSNRGHNSLAVFRVKPQQGGKLGLVGFFHTRGETPRHYQYDPTGQYLIVANQDSNSLVVFEFNVSDGKLRFTNNLYDCPSPNFVACYAYEEPEIELEEDCPL</sequence>
<evidence type="ECO:0000313" key="4">
    <source>
        <dbReference type="Proteomes" id="UP000241890"/>
    </source>
</evidence>
<dbReference type="PANTHER" id="PTHR30344:SF1">
    <property type="entry name" value="6-PHOSPHOGLUCONOLACTONASE"/>
    <property type="match status" value="1"/>
</dbReference>
<dbReference type="Gene3D" id="2.130.10.10">
    <property type="entry name" value="YVTN repeat-like/Quinoprotein amine dehydrogenase"/>
    <property type="match status" value="1"/>
</dbReference>
<dbReference type="PANTHER" id="PTHR30344">
    <property type="entry name" value="6-PHOSPHOGLUCONOLACTONASE-RELATED"/>
    <property type="match status" value="1"/>
</dbReference>
<evidence type="ECO:0008006" key="5">
    <source>
        <dbReference type="Google" id="ProtNLM"/>
    </source>
</evidence>
<dbReference type="Pfam" id="PF10282">
    <property type="entry name" value="Lactonase"/>
    <property type="match status" value="1"/>
</dbReference>
<feature type="compositionally biased region" description="Basic and acidic residues" evidence="2">
    <location>
        <begin position="12"/>
        <end position="29"/>
    </location>
</feature>
<keyword evidence="4" id="KW-1185">Reference proteome</keyword>
<dbReference type="Proteomes" id="UP000241890">
    <property type="component" value="Unassembled WGS sequence"/>
</dbReference>
<reference evidence="3 4" key="1">
    <citation type="submission" date="2017-12" db="EMBL/GenBank/DDBJ databases">
        <title>Sequencing, de novo assembly and annotation of complete genome of a new Thraustochytrid species, strain FCC1311.</title>
        <authorList>
            <person name="Sedici K."/>
            <person name="Godart F."/>
            <person name="Aiese Cigliano R."/>
            <person name="Sanseverino W."/>
            <person name="Barakat M."/>
            <person name="Ortet P."/>
            <person name="Marechal E."/>
            <person name="Cagnac O."/>
            <person name="Amato A."/>
        </authorList>
    </citation>
    <scope>NUCLEOTIDE SEQUENCE [LARGE SCALE GENOMIC DNA]</scope>
</reference>
<dbReference type="AlphaFoldDB" id="A0A2R5GYL5"/>
<dbReference type="InterPro" id="IPR050282">
    <property type="entry name" value="Cycloisomerase_2"/>
</dbReference>
<dbReference type="InParanoid" id="A0A2R5GYL5"/>
<dbReference type="OrthoDB" id="9972196at2759"/>
<proteinExistence type="inferred from homology"/>
<dbReference type="InterPro" id="IPR019405">
    <property type="entry name" value="Lactonase_7-beta_prop"/>
</dbReference>
<accession>A0A2R5GYL5</accession>
<comment type="caution">
    <text evidence="3">The sequence shown here is derived from an EMBL/GenBank/DDBJ whole genome shotgun (WGS) entry which is preliminary data.</text>
</comment>
<evidence type="ECO:0000313" key="3">
    <source>
        <dbReference type="EMBL" id="GBG34908.1"/>
    </source>
</evidence>
<evidence type="ECO:0000256" key="2">
    <source>
        <dbReference type="SAM" id="MobiDB-lite"/>
    </source>
</evidence>
<dbReference type="EMBL" id="BEYU01000229">
    <property type="protein sequence ID" value="GBG34908.1"/>
    <property type="molecule type" value="Genomic_DNA"/>
</dbReference>
<dbReference type="InterPro" id="IPR015943">
    <property type="entry name" value="WD40/YVTN_repeat-like_dom_sf"/>
</dbReference>